<keyword evidence="12" id="KW-0812">Transmembrane</keyword>
<evidence type="ECO:0000256" key="1">
    <source>
        <dbReference type="ARBA" id="ARBA00012513"/>
    </source>
</evidence>
<dbReference type="InterPro" id="IPR008271">
    <property type="entry name" value="Ser/Thr_kinase_AS"/>
</dbReference>
<dbReference type="GO" id="GO:0004674">
    <property type="term" value="F:protein serine/threonine kinase activity"/>
    <property type="evidence" value="ECO:0007669"/>
    <property type="project" value="UniProtKB-KW"/>
</dbReference>
<dbReference type="CDD" id="cd14014">
    <property type="entry name" value="STKc_PknB_like"/>
    <property type="match status" value="1"/>
</dbReference>
<evidence type="ECO:0000256" key="5">
    <source>
        <dbReference type="ARBA" id="ARBA00022741"/>
    </source>
</evidence>
<comment type="catalytic activity">
    <reaction evidence="8">
        <text>L-threonyl-[protein] + ATP = O-phospho-L-threonyl-[protein] + ADP + H(+)</text>
        <dbReference type="Rhea" id="RHEA:46608"/>
        <dbReference type="Rhea" id="RHEA-COMP:11060"/>
        <dbReference type="Rhea" id="RHEA-COMP:11605"/>
        <dbReference type="ChEBI" id="CHEBI:15378"/>
        <dbReference type="ChEBI" id="CHEBI:30013"/>
        <dbReference type="ChEBI" id="CHEBI:30616"/>
        <dbReference type="ChEBI" id="CHEBI:61977"/>
        <dbReference type="ChEBI" id="CHEBI:456216"/>
        <dbReference type="EC" id="2.7.11.1"/>
    </reaction>
</comment>
<dbReference type="Gene3D" id="1.10.510.10">
    <property type="entry name" value="Transferase(Phosphotransferase) domain 1"/>
    <property type="match status" value="1"/>
</dbReference>
<dbReference type="PROSITE" id="PS00108">
    <property type="entry name" value="PROTEIN_KINASE_ST"/>
    <property type="match status" value="1"/>
</dbReference>
<dbReference type="SMART" id="SM00740">
    <property type="entry name" value="PASTA"/>
    <property type="match status" value="1"/>
</dbReference>
<dbReference type="InterPro" id="IPR017441">
    <property type="entry name" value="Protein_kinase_ATP_BS"/>
</dbReference>
<evidence type="ECO:0000256" key="7">
    <source>
        <dbReference type="ARBA" id="ARBA00022840"/>
    </source>
</evidence>
<evidence type="ECO:0000256" key="9">
    <source>
        <dbReference type="ARBA" id="ARBA00048679"/>
    </source>
</evidence>
<organism evidence="15 16">
    <name type="scientific">Phytomonospora endophytica</name>
    <dbReference type="NCBI Taxonomy" id="714109"/>
    <lineage>
        <taxon>Bacteria</taxon>
        <taxon>Bacillati</taxon>
        <taxon>Actinomycetota</taxon>
        <taxon>Actinomycetes</taxon>
        <taxon>Micromonosporales</taxon>
        <taxon>Micromonosporaceae</taxon>
        <taxon>Phytomonospora</taxon>
    </lineage>
</organism>
<keyword evidence="4" id="KW-0677">Repeat</keyword>
<feature type="region of interest" description="Disordered" evidence="11">
    <location>
        <begin position="386"/>
        <end position="470"/>
    </location>
</feature>
<keyword evidence="12" id="KW-0472">Membrane</keyword>
<keyword evidence="2" id="KW-0723">Serine/threonine-protein kinase</keyword>
<feature type="compositionally biased region" description="Acidic residues" evidence="11">
    <location>
        <begin position="433"/>
        <end position="452"/>
    </location>
</feature>
<proteinExistence type="predicted"/>
<dbReference type="PROSITE" id="PS51178">
    <property type="entry name" value="PASTA"/>
    <property type="match status" value="1"/>
</dbReference>
<feature type="domain" description="PASTA" evidence="14">
    <location>
        <begin position="449"/>
        <end position="519"/>
    </location>
</feature>
<evidence type="ECO:0000313" key="16">
    <source>
        <dbReference type="Proteomes" id="UP000548476"/>
    </source>
</evidence>
<keyword evidence="6 15" id="KW-0418">Kinase</keyword>
<comment type="caution">
    <text evidence="15">The sequence shown here is derived from an EMBL/GenBank/DDBJ whole genome shotgun (WGS) entry which is preliminary data.</text>
</comment>
<dbReference type="PROSITE" id="PS50011">
    <property type="entry name" value="PROTEIN_KINASE_DOM"/>
    <property type="match status" value="1"/>
</dbReference>
<dbReference type="InterPro" id="IPR005543">
    <property type="entry name" value="PASTA_dom"/>
</dbReference>
<dbReference type="PANTHER" id="PTHR43289">
    <property type="entry name" value="MITOGEN-ACTIVATED PROTEIN KINASE KINASE KINASE 20-RELATED"/>
    <property type="match status" value="1"/>
</dbReference>
<evidence type="ECO:0000256" key="10">
    <source>
        <dbReference type="PROSITE-ProRule" id="PRU10141"/>
    </source>
</evidence>
<dbReference type="PANTHER" id="PTHR43289:SF6">
    <property type="entry name" value="SERINE_THREONINE-PROTEIN KINASE NEKL-3"/>
    <property type="match status" value="1"/>
</dbReference>
<keyword evidence="7 10" id="KW-0067">ATP-binding</keyword>
<dbReference type="EC" id="2.7.11.1" evidence="1"/>
<dbReference type="Pfam" id="PF00069">
    <property type="entry name" value="Pkinase"/>
    <property type="match status" value="1"/>
</dbReference>
<keyword evidence="16" id="KW-1185">Reference proteome</keyword>
<feature type="transmembrane region" description="Helical" evidence="12">
    <location>
        <begin position="362"/>
        <end position="380"/>
    </location>
</feature>
<evidence type="ECO:0000256" key="6">
    <source>
        <dbReference type="ARBA" id="ARBA00022777"/>
    </source>
</evidence>
<dbReference type="InterPro" id="IPR011009">
    <property type="entry name" value="Kinase-like_dom_sf"/>
</dbReference>
<dbReference type="Proteomes" id="UP000548476">
    <property type="component" value="Unassembled WGS sequence"/>
</dbReference>
<sequence>MTKTINGRYRLDERIGAGGMGEVWRGEDLTLHRTVAVKMLHANLRDNSEQQARFEAEARTLAQIHHANVVDIYDFGQEEGSSFLVMEFVPGRSLGDILRDEKETMTVERTAGIVVQAAQALNAVHKRGIVHRDIKPDNLIVKEDGTVVLTDFGIARTDMSMTLTADGTVIGTAYYMAPEQVSGERPVPASDQYSLGIVTYRCIVGELPFDGTTPMSVAIKQLRDPVPDLPDSTPPVLAAAVLRSLRKKPEDRYPDCLTFAKALNGLIPRGETTASMAAITPLTDAPMTRVMPNVTKTAGATEPATKPAKIAGAAAIPVRTPKEAKAALRRQAAATAPAPVVAPPVEGARVASSAQRRNKTPMILAGVIAVIAVVLGAVLLSNLPKDDGTGGDTGGDLGANPGVTETEGDNNGGDNPDGGDDPGGEDTPAPGDESPDDTEPSGDGNDGSDGETAEVPPVSPPGNDMNVPDARNWVEKRGFDFKVKLGDGGDGTKCTSYGQSPEAGTKLETGKTVEVFYNEGCKDKFDEQGIEY</sequence>
<dbReference type="FunFam" id="3.30.200.20:FF:000035">
    <property type="entry name" value="Serine/threonine protein kinase Stk1"/>
    <property type="match status" value="1"/>
</dbReference>
<dbReference type="AlphaFoldDB" id="A0A841FGY9"/>
<keyword evidence="3 15" id="KW-0808">Transferase</keyword>
<evidence type="ECO:0000256" key="4">
    <source>
        <dbReference type="ARBA" id="ARBA00022737"/>
    </source>
</evidence>
<feature type="domain" description="Protein kinase" evidence="13">
    <location>
        <begin position="9"/>
        <end position="267"/>
    </location>
</feature>
<evidence type="ECO:0000256" key="11">
    <source>
        <dbReference type="SAM" id="MobiDB-lite"/>
    </source>
</evidence>
<dbReference type="InterPro" id="IPR000719">
    <property type="entry name" value="Prot_kinase_dom"/>
</dbReference>
<dbReference type="EMBL" id="JACHGT010000005">
    <property type="protein sequence ID" value="MBB6034965.1"/>
    <property type="molecule type" value="Genomic_DNA"/>
</dbReference>
<dbReference type="Gene3D" id="3.30.200.20">
    <property type="entry name" value="Phosphorylase Kinase, domain 1"/>
    <property type="match status" value="1"/>
</dbReference>
<reference evidence="15 16" key="1">
    <citation type="submission" date="2020-08" db="EMBL/GenBank/DDBJ databases">
        <title>Genomic Encyclopedia of Type Strains, Phase IV (KMG-IV): sequencing the most valuable type-strain genomes for metagenomic binning, comparative biology and taxonomic classification.</title>
        <authorList>
            <person name="Goeker M."/>
        </authorList>
    </citation>
    <scope>NUCLEOTIDE SEQUENCE [LARGE SCALE GENOMIC DNA]</scope>
    <source>
        <strain evidence="15 16">YIM 65646</strain>
    </source>
</reference>
<evidence type="ECO:0000256" key="12">
    <source>
        <dbReference type="SAM" id="Phobius"/>
    </source>
</evidence>
<feature type="binding site" evidence="10">
    <location>
        <position position="38"/>
    </location>
    <ligand>
        <name>ATP</name>
        <dbReference type="ChEBI" id="CHEBI:30616"/>
    </ligand>
</feature>
<evidence type="ECO:0000256" key="2">
    <source>
        <dbReference type="ARBA" id="ARBA00022527"/>
    </source>
</evidence>
<name>A0A841FGY9_9ACTN</name>
<keyword evidence="5 10" id="KW-0547">Nucleotide-binding</keyword>
<comment type="catalytic activity">
    <reaction evidence="9">
        <text>L-seryl-[protein] + ATP = O-phospho-L-seryl-[protein] + ADP + H(+)</text>
        <dbReference type="Rhea" id="RHEA:17989"/>
        <dbReference type="Rhea" id="RHEA-COMP:9863"/>
        <dbReference type="Rhea" id="RHEA-COMP:11604"/>
        <dbReference type="ChEBI" id="CHEBI:15378"/>
        <dbReference type="ChEBI" id="CHEBI:29999"/>
        <dbReference type="ChEBI" id="CHEBI:30616"/>
        <dbReference type="ChEBI" id="CHEBI:83421"/>
        <dbReference type="ChEBI" id="CHEBI:456216"/>
        <dbReference type="EC" id="2.7.11.1"/>
    </reaction>
</comment>
<gene>
    <name evidence="15" type="ORF">HNR73_002819</name>
</gene>
<evidence type="ECO:0000256" key="3">
    <source>
        <dbReference type="ARBA" id="ARBA00022679"/>
    </source>
</evidence>
<dbReference type="GO" id="GO:0005524">
    <property type="term" value="F:ATP binding"/>
    <property type="evidence" value="ECO:0007669"/>
    <property type="project" value="UniProtKB-UniRule"/>
</dbReference>
<evidence type="ECO:0000259" key="14">
    <source>
        <dbReference type="PROSITE" id="PS51178"/>
    </source>
</evidence>
<keyword evidence="12" id="KW-1133">Transmembrane helix</keyword>
<evidence type="ECO:0000259" key="13">
    <source>
        <dbReference type="PROSITE" id="PS50011"/>
    </source>
</evidence>
<evidence type="ECO:0000313" key="15">
    <source>
        <dbReference type="EMBL" id="MBB6034965.1"/>
    </source>
</evidence>
<protein>
    <recommendedName>
        <fullName evidence="1">non-specific serine/threonine protein kinase</fullName>
        <ecNumber evidence="1">2.7.11.1</ecNumber>
    </recommendedName>
</protein>
<dbReference type="SUPFAM" id="SSF56112">
    <property type="entry name" value="Protein kinase-like (PK-like)"/>
    <property type="match status" value="1"/>
</dbReference>
<dbReference type="RefSeq" id="WP_184787813.1">
    <property type="nucleotide sequence ID" value="NZ_BONT01000091.1"/>
</dbReference>
<accession>A0A841FGY9</accession>
<dbReference type="SMART" id="SM00220">
    <property type="entry name" value="S_TKc"/>
    <property type="match status" value="1"/>
</dbReference>
<evidence type="ECO:0000256" key="8">
    <source>
        <dbReference type="ARBA" id="ARBA00047899"/>
    </source>
</evidence>
<dbReference type="PROSITE" id="PS00107">
    <property type="entry name" value="PROTEIN_KINASE_ATP"/>
    <property type="match status" value="1"/>
</dbReference>